<gene>
    <name evidence="3" type="ORF">E3N84_08405</name>
</gene>
<comment type="similarity">
    <text evidence="1">Belongs to the AHA1 family.</text>
</comment>
<dbReference type="Proteomes" id="UP000298488">
    <property type="component" value="Unassembled WGS sequence"/>
</dbReference>
<evidence type="ECO:0000259" key="2">
    <source>
        <dbReference type="Pfam" id="PF08327"/>
    </source>
</evidence>
<name>A0A4R8VD61_9MICO</name>
<dbReference type="EMBL" id="SOFI01000003">
    <property type="protein sequence ID" value="TFB80062.1"/>
    <property type="molecule type" value="Genomic_DNA"/>
</dbReference>
<protein>
    <recommendedName>
        <fullName evidence="2">Activator of Hsp90 ATPase homologue 1/2-like C-terminal domain-containing protein</fullName>
    </recommendedName>
</protein>
<dbReference type="CDD" id="cd07826">
    <property type="entry name" value="SRPBCC_CalC_Aha1-like_9"/>
    <property type="match status" value="1"/>
</dbReference>
<dbReference type="OrthoDB" id="5185819at2"/>
<proteinExistence type="inferred from homology"/>
<evidence type="ECO:0000313" key="3">
    <source>
        <dbReference type="EMBL" id="TFB80062.1"/>
    </source>
</evidence>
<comment type="caution">
    <text evidence="3">The sequence shown here is derived from an EMBL/GenBank/DDBJ whole genome shotgun (WGS) entry which is preliminary data.</text>
</comment>
<accession>A0A4R8VD61</accession>
<evidence type="ECO:0000256" key="1">
    <source>
        <dbReference type="ARBA" id="ARBA00006817"/>
    </source>
</evidence>
<dbReference type="InterPro" id="IPR023393">
    <property type="entry name" value="START-like_dom_sf"/>
</dbReference>
<reference evidence="3 4" key="1">
    <citation type="submission" date="2019-03" db="EMBL/GenBank/DDBJ databases">
        <title>Genomics of glacier-inhabiting Cryobacterium strains.</title>
        <authorList>
            <person name="Liu Q."/>
            <person name="Xin Y.-H."/>
        </authorList>
    </citation>
    <scope>NUCLEOTIDE SEQUENCE [LARGE SCALE GENOMIC DNA]</scope>
    <source>
        <strain evidence="3 4">CGMCC 1.10440</strain>
    </source>
</reference>
<dbReference type="SUPFAM" id="SSF55961">
    <property type="entry name" value="Bet v1-like"/>
    <property type="match status" value="1"/>
</dbReference>
<dbReference type="InterPro" id="IPR013538">
    <property type="entry name" value="ASHA1/2-like_C"/>
</dbReference>
<dbReference type="Gene3D" id="3.30.530.20">
    <property type="match status" value="1"/>
</dbReference>
<feature type="domain" description="Activator of Hsp90 ATPase homologue 1/2-like C-terminal" evidence="2">
    <location>
        <begin position="24"/>
        <end position="154"/>
    </location>
</feature>
<keyword evidence="4" id="KW-1185">Reference proteome</keyword>
<sequence>MTSKRTVAALPGELTIAFTREFEAPAALVFRAHTEEDLIGKWIGPIGTHMRMREWDARTGGSWSYVVVSGSGNGEWAFHGAFHEVTEPSRLVQTWEFEGNPGHPNLEILEFADLDGGRSRLTGLSVFPTLEDRDGMLADMDGGMDENFNRLDGLIAAGELG</sequence>
<evidence type="ECO:0000313" key="4">
    <source>
        <dbReference type="Proteomes" id="UP000298488"/>
    </source>
</evidence>
<dbReference type="RefSeq" id="WP_104095930.1">
    <property type="nucleotide sequence ID" value="NZ_JACHBP010000001.1"/>
</dbReference>
<dbReference type="AlphaFoldDB" id="A0A4R8VD61"/>
<dbReference type="Pfam" id="PF08327">
    <property type="entry name" value="AHSA1"/>
    <property type="match status" value="1"/>
</dbReference>
<organism evidence="3 4">
    <name type="scientific">Terrimesophilobacter mesophilus</name>
    <dbReference type="NCBI Taxonomy" id="433647"/>
    <lineage>
        <taxon>Bacteria</taxon>
        <taxon>Bacillati</taxon>
        <taxon>Actinomycetota</taxon>
        <taxon>Actinomycetes</taxon>
        <taxon>Micrococcales</taxon>
        <taxon>Microbacteriaceae</taxon>
        <taxon>Terrimesophilobacter</taxon>
    </lineage>
</organism>